<dbReference type="FunFam" id="3.30.830.10:FF:000034">
    <property type="entry name" value="presequence protease 1, chloroplastic/mitochondrial"/>
    <property type="match status" value="1"/>
</dbReference>
<evidence type="ECO:0000313" key="3">
    <source>
        <dbReference type="Proteomes" id="UP000198635"/>
    </source>
</evidence>
<feature type="domain" description="Peptidase M16C associated" evidence="1">
    <location>
        <begin position="456"/>
        <end position="705"/>
    </location>
</feature>
<dbReference type="GO" id="GO:0046872">
    <property type="term" value="F:metal ion binding"/>
    <property type="evidence" value="ECO:0007669"/>
    <property type="project" value="InterPro"/>
</dbReference>
<dbReference type="Pfam" id="PF22516">
    <property type="entry name" value="PreP_C"/>
    <property type="match status" value="1"/>
</dbReference>
<dbReference type="GO" id="GO:0004222">
    <property type="term" value="F:metalloendopeptidase activity"/>
    <property type="evidence" value="ECO:0007669"/>
    <property type="project" value="TreeGrafter"/>
</dbReference>
<reference evidence="3" key="1">
    <citation type="submission" date="2016-10" db="EMBL/GenBank/DDBJ databases">
        <authorList>
            <person name="Varghese N."/>
            <person name="Submissions S."/>
        </authorList>
    </citation>
    <scope>NUCLEOTIDE SEQUENCE [LARGE SCALE GENOMIC DNA]</scope>
    <source>
        <strain evidence="3">DSM 5918</strain>
    </source>
</reference>
<dbReference type="Pfam" id="PF08367">
    <property type="entry name" value="M16C_assoc"/>
    <property type="match status" value="1"/>
</dbReference>
<dbReference type="InterPro" id="IPR055130">
    <property type="entry name" value="PreP_C"/>
</dbReference>
<dbReference type="Pfam" id="PF00675">
    <property type="entry name" value="Peptidase_M16"/>
    <property type="match status" value="1"/>
</dbReference>
<sequence>MTTGFTRVSTTYVQEISSRADIFVHDKTGARILSVVNDDENKVFGISFRTPPSDSTGVAHILEHSVLCGSRKYPVKEPFVDLLKGSLQTFLNAMTYPDKTCYPVASQNLKDFYNLVDVYLDAVFFPRITPEIFEQEGWHLDLPEKGGELSIKGVVYNEMKGVYSSPDSQLAEHSQQSLFPDTTYGLDSGGNPRAITELTYEGFLEFHRTLYHPSNAWIFFYGDDDPDARLELLSEYLDQFSALDVNSSIARQKAFDAPREVRLGFEAMGEDEDALGMLTMNWLLPGKEDAGTVLACKILDGLLTGMNASPLRKALIESGLGEDLTGAGVEHEMAQMYFSVGMKGVLPENFQAVRDLIVKTLEDIVAHGFEADLIEAGVNSAEFDLRENNTGSYPRGLIVMLRSLGSWLYDLDPLELVAFEAPMAALKERLARGERVFEDLIERHILGNPHASVVILEPEEGHAARMDREEQELIAKLRADLAALADDELVRRTEQLRRMQEAPDSPEALALLPSLAREDIDPTVRVVPTEVRDWEEATALMHDLPTNNICYMDLALDLGAVPDRLIPLVPLFGRALTEMGTTKEDYVSFSKRMGSKTGGVYARSLLSQREDGPGPVARLVVRAKAVGERVGDMIDIVHDALTLARFDDRERFRQMVLEEKAGLEHALVPSGHHFVGLRLRSRFNLADSLQERMGGLENLFFLRELADRMDSDFDGVLSDLEELRRALVNRNGAVLNLTMDEGMLAAHGERFREFVAGLPGGVQAGAVWPGLGKDGHEGLVIPAQVNYVGKICDLHKASYSFHGSSLVAVKYLRTTWLWEQVRVLGGAYGGFCNFGRLSGLMSFGSYRDPNVTSTLAAFDGCGKFLETVSLDRGELLKAIIGTSGDLDPYQLPDSKGFTALSQHLAGVTTETRQRIRDEVLATDERHFREFGTLLREVAPTGLVCVLGGEDSLTRAASQGLEFKRKIRLL</sequence>
<dbReference type="InterPro" id="IPR013578">
    <property type="entry name" value="Peptidase_M16C_assoc"/>
</dbReference>
<dbReference type="Gene3D" id="3.30.830.10">
    <property type="entry name" value="Metalloenzyme, LuxS/M16 peptidase-like"/>
    <property type="match status" value="4"/>
</dbReference>
<dbReference type="InterPro" id="IPR011765">
    <property type="entry name" value="Pept_M16_N"/>
</dbReference>
<dbReference type="EMBL" id="FORX01000020">
    <property type="protein sequence ID" value="SFK32201.1"/>
    <property type="molecule type" value="Genomic_DNA"/>
</dbReference>
<dbReference type="STRING" id="52560.SAMN04488082_12061"/>
<evidence type="ECO:0000313" key="2">
    <source>
        <dbReference type="EMBL" id="SFK32201.1"/>
    </source>
</evidence>
<accession>A0A1I3YLP3</accession>
<gene>
    <name evidence="2" type="ORF">SAMN04488082_12061</name>
</gene>
<dbReference type="RefSeq" id="WP_092378102.1">
    <property type="nucleotide sequence ID" value="NZ_FORX01000020.1"/>
</dbReference>
<dbReference type="InterPro" id="IPR007863">
    <property type="entry name" value="Peptidase_M16_C"/>
</dbReference>
<dbReference type="PANTHER" id="PTHR43016">
    <property type="entry name" value="PRESEQUENCE PROTEASE"/>
    <property type="match status" value="1"/>
</dbReference>
<name>A0A1I3YLP3_9BACT</name>
<dbReference type="InterPro" id="IPR011249">
    <property type="entry name" value="Metalloenz_LuxS/M16"/>
</dbReference>
<keyword evidence="2" id="KW-0645">Protease</keyword>
<dbReference type="GO" id="GO:0016485">
    <property type="term" value="P:protein processing"/>
    <property type="evidence" value="ECO:0007669"/>
    <property type="project" value="TreeGrafter"/>
</dbReference>
<keyword evidence="3" id="KW-1185">Reference proteome</keyword>
<keyword evidence="2" id="KW-0378">Hydrolase</keyword>
<protein>
    <submittedName>
        <fullName evidence="2">Pre-sequence protease. Metallo peptidase. MEROPS family M16C</fullName>
    </submittedName>
</protein>
<dbReference type="SUPFAM" id="SSF63411">
    <property type="entry name" value="LuxS/MPP-like metallohydrolase"/>
    <property type="match status" value="4"/>
</dbReference>
<dbReference type="OrthoDB" id="9762027at2"/>
<dbReference type="SMART" id="SM01264">
    <property type="entry name" value="M16C_associated"/>
    <property type="match status" value="1"/>
</dbReference>
<dbReference type="Proteomes" id="UP000198635">
    <property type="component" value="Unassembled WGS sequence"/>
</dbReference>
<dbReference type="AlphaFoldDB" id="A0A1I3YLP3"/>
<evidence type="ECO:0000259" key="1">
    <source>
        <dbReference type="SMART" id="SM01264"/>
    </source>
</evidence>
<organism evidence="2 3">
    <name type="scientific">Desulfomicrobium apsheronum</name>
    <dbReference type="NCBI Taxonomy" id="52560"/>
    <lineage>
        <taxon>Bacteria</taxon>
        <taxon>Pseudomonadati</taxon>
        <taxon>Thermodesulfobacteriota</taxon>
        <taxon>Desulfovibrionia</taxon>
        <taxon>Desulfovibrionales</taxon>
        <taxon>Desulfomicrobiaceae</taxon>
        <taxon>Desulfomicrobium</taxon>
    </lineage>
</organism>
<dbReference type="PANTHER" id="PTHR43016:SF13">
    <property type="entry name" value="PRESEQUENCE PROTEASE, MITOCHONDRIAL"/>
    <property type="match status" value="1"/>
</dbReference>
<dbReference type="Pfam" id="PF05193">
    <property type="entry name" value="Peptidase_M16_C"/>
    <property type="match status" value="1"/>
</dbReference>
<proteinExistence type="predicted"/>